<organism evidence="2 3">
    <name type="scientific">Lactuca virosa</name>
    <dbReference type="NCBI Taxonomy" id="75947"/>
    <lineage>
        <taxon>Eukaryota</taxon>
        <taxon>Viridiplantae</taxon>
        <taxon>Streptophyta</taxon>
        <taxon>Embryophyta</taxon>
        <taxon>Tracheophyta</taxon>
        <taxon>Spermatophyta</taxon>
        <taxon>Magnoliopsida</taxon>
        <taxon>eudicotyledons</taxon>
        <taxon>Gunneridae</taxon>
        <taxon>Pentapetalae</taxon>
        <taxon>asterids</taxon>
        <taxon>campanulids</taxon>
        <taxon>Asterales</taxon>
        <taxon>Asteraceae</taxon>
        <taxon>Cichorioideae</taxon>
        <taxon>Cichorieae</taxon>
        <taxon>Lactucinae</taxon>
        <taxon>Lactuca</taxon>
    </lineage>
</organism>
<gene>
    <name evidence="2" type="ORF">LVIROSA_LOCUS39031</name>
</gene>
<keyword evidence="3" id="KW-1185">Reference proteome</keyword>
<evidence type="ECO:0000313" key="2">
    <source>
        <dbReference type="EMBL" id="CAH1453816.1"/>
    </source>
</evidence>
<comment type="caution">
    <text evidence="2">The sequence shown here is derived from an EMBL/GenBank/DDBJ whole genome shotgun (WGS) entry which is preliminary data.</text>
</comment>
<evidence type="ECO:0000256" key="1">
    <source>
        <dbReference type="SAM" id="MobiDB-lite"/>
    </source>
</evidence>
<protein>
    <submittedName>
        <fullName evidence="2">Uncharacterized protein</fullName>
    </submittedName>
</protein>
<feature type="region of interest" description="Disordered" evidence="1">
    <location>
        <begin position="1"/>
        <end position="25"/>
    </location>
</feature>
<dbReference type="Proteomes" id="UP001157418">
    <property type="component" value="Unassembled WGS sequence"/>
</dbReference>
<dbReference type="EMBL" id="CAKMRJ010005745">
    <property type="protein sequence ID" value="CAH1453816.1"/>
    <property type="molecule type" value="Genomic_DNA"/>
</dbReference>
<name>A0AAU9PVY2_9ASTR</name>
<dbReference type="AlphaFoldDB" id="A0AAU9PVY2"/>
<evidence type="ECO:0000313" key="3">
    <source>
        <dbReference type="Proteomes" id="UP001157418"/>
    </source>
</evidence>
<feature type="compositionally biased region" description="Basic and acidic residues" evidence="1">
    <location>
        <begin position="1"/>
        <end position="11"/>
    </location>
</feature>
<proteinExistence type="predicted"/>
<reference evidence="2 3" key="1">
    <citation type="submission" date="2022-01" db="EMBL/GenBank/DDBJ databases">
        <authorList>
            <person name="Xiong W."/>
            <person name="Schranz E."/>
        </authorList>
    </citation>
    <scope>NUCLEOTIDE SEQUENCE [LARGE SCALE GENOMIC DNA]</scope>
</reference>
<sequence>MADRIGDRDQTTKGGKSSHATRKVDTKLAVKKTAAKGKLLRIPINLRDLLALRKTLESSSKKITLNTTLLLLLVSWCGKMEVNGRTQHLL</sequence>
<accession>A0AAU9PVY2</accession>